<dbReference type="EMBL" id="BGZK01000081">
    <property type="protein sequence ID" value="GBP16728.1"/>
    <property type="molecule type" value="Genomic_DNA"/>
</dbReference>
<dbReference type="Proteomes" id="UP000299102">
    <property type="component" value="Unassembled WGS sequence"/>
</dbReference>
<proteinExistence type="predicted"/>
<organism evidence="1 2">
    <name type="scientific">Eumeta variegata</name>
    <name type="common">Bagworm moth</name>
    <name type="synonym">Eumeta japonica</name>
    <dbReference type="NCBI Taxonomy" id="151549"/>
    <lineage>
        <taxon>Eukaryota</taxon>
        <taxon>Metazoa</taxon>
        <taxon>Ecdysozoa</taxon>
        <taxon>Arthropoda</taxon>
        <taxon>Hexapoda</taxon>
        <taxon>Insecta</taxon>
        <taxon>Pterygota</taxon>
        <taxon>Neoptera</taxon>
        <taxon>Endopterygota</taxon>
        <taxon>Lepidoptera</taxon>
        <taxon>Glossata</taxon>
        <taxon>Ditrysia</taxon>
        <taxon>Tineoidea</taxon>
        <taxon>Psychidae</taxon>
        <taxon>Oiketicinae</taxon>
        <taxon>Eumeta</taxon>
    </lineage>
</organism>
<sequence>MQFQRRLPRLSRLALVNYAQHKLFCSILLNIYVNKYPEALVRTWKESKRYSAPQPRYACNFMPPDDLLHCAAGSFRITQYELQVEFTGVLARI</sequence>
<gene>
    <name evidence="1" type="ORF">EVAR_13348_1</name>
</gene>
<protein>
    <submittedName>
        <fullName evidence="1">Uncharacterized protein</fullName>
    </submittedName>
</protein>
<dbReference type="AlphaFoldDB" id="A0A4C1TS12"/>
<evidence type="ECO:0000313" key="1">
    <source>
        <dbReference type="EMBL" id="GBP16728.1"/>
    </source>
</evidence>
<comment type="caution">
    <text evidence="1">The sequence shown here is derived from an EMBL/GenBank/DDBJ whole genome shotgun (WGS) entry which is preliminary data.</text>
</comment>
<keyword evidence="2" id="KW-1185">Reference proteome</keyword>
<name>A0A4C1TS12_EUMVA</name>
<accession>A0A4C1TS12</accession>
<reference evidence="1 2" key="1">
    <citation type="journal article" date="2019" name="Commun. Biol.">
        <title>The bagworm genome reveals a unique fibroin gene that provides high tensile strength.</title>
        <authorList>
            <person name="Kono N."/>
            <person name="Nakamura H."/>
            <person name="Ohtoshi R."/>
            <person name="Tomita M."/>
            <person name="Numata K."/>
            <person name="Arakawa K."/>
        </authorList>
    </citation>
    <scope>NUCLEOTIDE SEQUENCE [LARGE SCALE GENOMIC DNA]</scope>
</reference>
<evidence type="ECO:0000313" key="2">
    <source>
        <dbReference type="Proteomes" id="UP000299102"/>
    </source>
</evidence>